<evidence type="ECO:0000313" key="4">
    <source>
        <dbReference type="EMBL" id="RXZ85785.1"/>
    </source>
</evidence>
<name>A0A4Q2M1K9_9MICO</name>
<evidence type="ECO:0000256" key="2">
    <source>
        <dbReference type="SAM" id="Phobius"/>
    </source>
</evidence>
<feature type="transmembrane region" description="Helical" evidence="2">
    <location>
        <begin position="77"/>
        <end position="98"/>
    </location>
</feature>
<gene>
    <name evidence="3" type="ORF">BJ972_000003</name>
    <name evidence="4" type="ORF">ESP50_13380</name>
</gene>
<reference evidence="3 6" key="2">
    <citation type="submission" date="2020-07" db="EMBL/GenBank/DDBJ databases">
        <title>Sequencing the genomes of 1000 actinobacteria strains.</title>
        <authorList>
            <person name="Klenk H.-P."/>
        </authorList>
    </citation>
    <scope>NUCLEOTIDE SEQUENCE [LARGE SCALE GENOMIC DNA]</scope>
    <source>
        <strain evidence="3 6">DSM 23870</strain>
    </source>
</reference>
<dbReference type="EMBL" id="SDPM01000007">
    <property type="protein sequence ID" value="RXZ85785.1"/>
    <property type="molecule type" value="Genomic_DNA"/>
</dbReference>
<evidence type="ECO:0000256" key="1">
    <source>
        <dbReference type="SAM" id="MobiDB-lite"/>
    </source>
</evidence>
<dbReference type="InterPro" id="IPR046231">
    <property type="entry name" value="DUF6264"/>
</dbReference>
<feature type="region of interest" description="Disordered" evidence="1">
    <location>
        <begin position="1"/>
        <end position="57"/>
    </location>
</feature>
<dbReference type="RefSeq" id="WP_129176007.1">
    <property type="nucleotide sequence ID" value="NZ_JACCBI010000001.1"/>
</dbReference>
<accession>A0A4Q2M1K9</accession>
<dbReference type="EMBL" id="JACCBI010000001">
    <property type="protein sequence ID" value="NYD65484.1"/>
    <property type="molecule type" value="Genomic_DNA"/>
</dbReference>
<dbReference type="Pfam" id="PF19779">
    <property type="entry name" value="DUF6264"/>
    <property type="match status" value="1"/>
</dbReference>
<keyword evidence="5" id="KW-1185">Reference proteome</keyword>
<evidence type="ECO:0000313" key="3">
    <source>
        <dbReference type="EMBL" id="NYD65484.1"/>
    </source>
</evidence>
<dbReference type="Proteomes" id="UP000581087">
    <property type="component" value="Unassembled WGS sequence"/>
</dbReference>
<proteinExistence type="predicted"/>
<dbReference type="AlphaFoldDB" id="A0A4Q2M1K9"/>
<protein>
    <submittedName>
        <fullName evidence="4">Uncharacterized protein</fullName>
    </submittedName>
</protein>
<evidence type="ECO:0000313" key="5">
    <source>
        <dbReference type="Proteomes" id="UP000292686"/>
    </source>
</evidence>
<keyword evidence="2" id="KW-0472">Membrane</keyword>
<reference evidence="4 5" key="1">
    <citation type="submission" date="2019-01" db="EMBL/GenBank/DDBJ databases">
        <title>Agromyces.</title>
        <authorList>
            <person name="Li J."/>
        </authorList>
    </citation>
    <scope>NUCLEOTIDE SEQUENCE [LARGE SCALE GENOMIC DNA]</scope>
    <source>
        <strain evidence="4 5">DSM 23870</strain>
    </source>
</reference>
<keyword evidence="2" id="KW-0812">Transmembrane</keyword>
<comment type="caution">
    <text evidence="4">The sequence shown here is derived from an EMBL/GenBank/DDBJ whole genome shotgun (WGS) entry which is preliminary data.</text>
</comment>
<feature type="transmembrane region" description="Helical" evidence="2">
    <location>
        <begin position="125"/>
        <end position="144"/>
    </location>
</feature>
<dbReference type="Proteomes" id="UP000292686">
    <property type="component" value="Unassembled WGS sequence"/>
</dbReference>
<feature type="transmembrane region" description="Helical" evidence="2">
    <location>
        <begin position="156"/>
        <end position="179"/>
    </location>
</feature>
<evidence type="ECO:0000313" key="6">
    <source>
        <dbReference type="Proteomes" id="UP000581087"/>
    </source>
</evidence>
<organism evidence="4 5">
    <name type="scientific">Agromyces atrinae</name>
    <dbReference type="NCBI Taxonomy" id="592376"/>
    <lineage>
        <taxon>Bacteria</taxon>
        <taxon>Bacillati</taxon>
        <taxon>Actinomycetota</taxon>
        <taxon>Actinomycetes</taxon>
        <taxon>Micrococcales</taxon>
        <taxon>Microbacteriaceae</taxon>
        <taxon>Agromyces</taxon>
    </lineage>
</organism>
<sequence length="197" mass="20774">MTDSPGARPRPQYGEYATPEEQRARIQEPPTWMLEPVAPPAPGGPEAGDDPAKAPAPAAHPVAGAAVVAPKKRADRFVTLALLAIGLYTVLSSVFTATDFRAFSAQWMEIAGIEGTFTNIEQGTLMLQISVAVMAAVWVITAWLSFRLIARGKISWWIPLVGGVVANLISSVLIGIALFSDPAVMDYITSGGALMGG</sequence>
<dbReference type="OrthoDB" id="5125658at2"/>
<keyword evidence="2" id="KW-1133">Transmembrane helix</keyword>